<comment type="caution">
    <text evidence="1">The sequence shown here is derived from an EMBL/GenBank/DDBJ whole genome shotgun (WGS) entry which is preliminary data.</text>
</comment>
<protein>
    <submittedName>
        <fullName evidence="1">Ribosome biogenesis protein ERB1</fullName>
    </submittedName>
</protein>
<dbReference type="AlphaFoldDB" id="A0AAD9C4R0"/>
<dbReference type="EMBL" id="JASDAP010000010">
    <property type="protein sequence ID" value="KAK1895840.1"/>
    <property type="molecule type" value="Genomic_DNA"/>
</dbReference>
<reference evidence="1" key="1">
    <citation type="submission" date="2023-04" db="EMBL/GenBank/DDBJ databases">
        <title>Chromosome-level genome of Chaenocephalus aceratus.</title>
        <authorList>
            <person name="Park H."/>
        </authorList>
    </citation>
    <scope>NUCLEOTIDE SEQUENCE</scope>
    <source>
        <strain evidence="1">DE</strain>
        <tissue evidence="1">Muscle</tissue>
    </source>
</reference>
<name>A0AAD9C4R0_DISEL</name>
<keyword evidence="2" id="KW-1185">Reference proteome</keyword>
<organism evidence="1 2">
    <name type="scientific">Dissostichus eleginoides</name>
    <name type="common">Patagonian toothfish</name>
    <name type="synonym">Dissostichus amissus</name>
    <dbReference type="NCBI Taxonomy" id="100907"/>
    <lineage>
        <taxon>Eukaryota</taxon>
        <taxon>Metazoa</taxon>
        <taxon>Chordata</taxon>
        <taxon>Craniata</taxon>
        <taxon>Vertebrata</taxon>
        <taxon>Euteleostomi</taxon>
        <taxon>Actinopterygii</taxon>
        <taxon>Neopterygii</taxon>
        <taxon>Teleostei</taxon>
        <taxon>Neoteleostei</taxon>
        <taxon>Acanthomorphata</taxon>
        <taxon>Eupercaria</taxon>
        <taxon>Perciformes</taxon>
        <taxon>Notothenioidei</taxon>
        <taxon>Nototheniidae</taxon>
        <taxon>Dissostichus</taxon>
    </lineage>
</organism>
<sequence length="148" mass="16132">MTVLLGVFLLQVEPDGTTSHSSDLSGPKLRAVLNSPVIFAERLKRPLTGFPGMFWCASHTGVRVTLANGNLWLVHKGNNFGISSQTVVVAARHMSNAWEVFEKKDLDGTKTVSDFVAVGGTMYDVWDDNCHDASQAMMDNNSPRCPPP</sequence>
<proteinExistence type="predicted"/>
<evidence type="ECO:0000313" key="1">
    <source>
        <dbReference type="EMBL" id="KAK1895840.1"/>
    </source>
</evidence>
<evidence type="ECO:0000313" key="2">
    <source>
        <dbReference type="Proteomes" id="UP001228049"/>
    </source>
</evidence>
<accession>A0AAD9C4R0</accession>
<dbReference type="Proteomes" id="UP001228049">
    <property type="component" value="Unassembled WGS sequence"/>
</dbReference>
<gene>
    <name evidence="1" type="ORF">KUDE01_021291</name>
</gene>